<dbReference type="HAMAP" id="MF_00095">
    <property type="entry name" value="SfsA"/>
    <property type="match status" value="1"/>
</dbReference>
<dbReference type="InterPro" id="IPR041465">
    <property type="entry name" value="SfsA_N"/>
</dbReference>
<dbReference type="Pfam" id="PF03749">
    <property type="entry name" value="SfsA"/>
    <property type="match status" value="1"/>
</dbReference>
<dbReference type="Gene3D" id="3.40.1350.60">
    <property type="match status" value="1"/>
</dbReference>
<evidence type="ECO:0000259" key="2">
    <source>
        <dbReference type="Pfam" id="PF03749"/>
    </source>
</evidence>
<feature type="domain" description="SfsA N-terminal OB" evidence="3">
    <location>
        <begin position="13"/>
        <end position="80"/>
    </location>
</feature>
<evidence type="ECO:0000313" key="4">
    <source>
        <dbReference type="EMBL" id="RUO80672.1"/>
    </source>
</evidence>
<feature type="domain" description="Sugar fermentation stimulation protein C-terminal" evidence="2">
    <location>
        <begin position="83"/>
        <end position="222"/>
    </location>
</feature>
<dbReference type="NCBIfam" id="TIGR00230">
    <property type="entry name" value="sfsA"/>
    <property type="match status" value="1"/>
</dbReference>
<reference evidence="4 5" key="1">
    <citation type="journal article" date="2011" name="Front. Microbiol.">
        <title>Genomic signatures of strain selection and enhancement in Bacillus atrophaeus var. globigii, a historical biowarfare simulant.</title>
        <authorList>
            <person name="Gibbons H.S."/>
            <person name="Broomall S.M."/>
            <person name="McNew L.A."/>
            <person name="Daligault H."/>
            <person name="Chapman C."/>
            <person name="Bruce D."/>
            <person name="Karavis M."/>
            <person name="Krepps M."/>
            <person name="McGregor P.A."/>
            <person name="Hong C."/>
            <person name="Park K.H."/>
            <person name="Akmal A."/>
            <person name="Feldman A."/>
            <person name="Lin J.S."/>
            <person name="Chang W.E."/>
            <person name="Higgs B.W."/>
            <person name="Demirev P."/>
            <person name="Lindquist J."/>
            <person name="Liem A."/>
            <person name="Fochler E."/>
            <person name="Read T.D."/>
            <person name="Tapia R."/>
            <person name="Johnson S."/>
            <person name="Bishop-Lilly K.A."/>
            <person name="Detter C."/>
            <person name="Han C."/>
            <person name="Sozhamannan S."/>
            <person name="Rosenzweig C.N."/>
            <person name="Skowronski E.W."/>
        </authorList>
    </citation>
    <scope>NUCLEOTIDE SEQUENCE [LARGE SCALE GENOMIC DNA]</scope>
    <source>
        <strain evidence="4 5">CC-PW-9</strain>
    </source>
</reference>
<dbReference type="PANTHER" id="PTHR30545:SF2">
    <property type="entry name" value="SUGAR FERMENTATION STIMULATION PROTEIN A"/>
    <property type="match status" value="1"/>
</dbReference>
<comment type="similarity">
    <text evidence="1">Belongs to the SfsA family.</text>
</comment>
<evidence type="ECO:0000256" key="1">
    <source>
        <dbReference type="HAMAP-Rule" id="MF_00095"/>
    </source>
</evidence>
<dbReference type="InterPro" id="IPR005224">
    <property type="entry name" value="SfsA"/>
</dbReference>
<dbReference type="Pfam" id="PF17746">
    <property type="entry name" value="SfsA_N"/>
    <property type="match status" value="1"/>
</dbReference>
<dbReference type="FunFam" id="2.40.50.580:FF:000001">
    <property type="entry name" value="Sugar fermentation stimulation protein A"/>
    <property type="match status" value="1"/>
</dbReference>
<keyword evidence="5" id="KW-1185">Reference proteome</keyword>
<dbReference type="Gene3D" id="2.40.50.580">
    <property type="match status" value="1"/>
</dbReference>
<dbReference type="Proteomes" id="UP000287996">
    <property type="component" value="Unassembled WGS sequence"/>
</dbReference>
<dbReference type="InterPro" id="IPR040452">
    <property type="entry name" value="SfsA_C"/>
</dbReference>
<organism evidence="4 5">
    <name type="scientific">Idiomarina tyrosinivorans</name>
    <dbReference type="NCBI Taxonomy" id="1445662"/>
    <lineage>
        <taxon>Bacteria</taxon>
        <taxon>Pseudomonadati</taxon>
        <taxon>Pseudomonadota</taxon>
        <taxon>Gammaproteobacteria</taxon>
        <taxon>Alteromonadales</taxon>
        <taxon>Idiomarinaceae</taxon>
        <taxon>Idiomarina</taxon>
    </lineage>
</organism>
<protein>
    <recommendedName>
        <fullName evidence="1">Sugar fermentation stimulation protein homolog</fullName>
    </recommendedName>
</protein>
<name>A0A432ZS30_9GAMM</name>
<comment type="caution">
    <text evidence="4">The sequence shown here is derived from an EMBL/GenBank/DDBJ whole genome shotgun (WGS) entry which is preliminary data.</text>
</comment>
<dbReference type="OrthoDB" id="9802365at2"/>
<sequence>MQFNPPLQQGKLLRRYKRFLADIEWPNGEVETVHCPNTGAMTGCAEAGFGAACSRSNNPKRKYSLTLELTQDKQNNWIAVNTQRANQVAGEALRAGFIADIDERCELQPERRYGEQNSRIDWFTLDHQQRQTYIEVKSVTLAQGARGLFPDTVSQRASKHVQELMAMREQGHRAILLFVALHSAIRSAEPATEIDPKYAEICKQAAQKGVECYAVGCEITPEHIIAKQLLPVPTWKIA</sequence>
<dbReference type="PANTHER" id="PTHR30545">
    <property type="entry name" value="SUGAR FERMENTATION STIMULATION PROTEIN A"/>
    <property type="match status" value="1"/>
</dbReference>
<dbReference type="EMBL" id="PIQH01000003">
    <property type="protein sequence ID" value="RUO80672.1"/>
    <property type="molecule type" value="Genomic_DNA"/>
</dbReference>
<dbReference type="GO" id="GO:0003677">
    <property type="term" value="F:DNA binding"/>
    <property type="evidence" value="ECO:0007669"/>
    <property type="project" value="InterPro"/>
</dbReference>
<evidence type="ECO:0000259" key="3">
    <source>
        <dbReference type="Pfam" id="PF17746"/>
    </source>
</evidence>
<accession>A0A432ZS30</accession>
<dbReference type="CDD" id="cd22359">
    <property type="entry name" value="SfsA-like_bacterial"/>
    <property type="match status" value="1"/>
</dbReference>
<gene>
    <name evidence="1" type="primary">sfsA</name>
    <name evidence="4" type="ORF">CWI84_03540</name>
</gene>
<proteinExistence type="inferred from homology"/>
<evidence type="ECO:0000313" key="5">
    <source>
        <dbReference type="Proteomes" id="UP000287996"/>
    </source>
</evidence>
<dbReference type="AlphaFoldDB" id="A0A432ZS30"/>
<dbReference type="RefSeq" id="WP_126841205.1">
    <property type="nucleotide sequence ID" value="NZ_PIQH01000003.1"/>
</dbReference>